<accession>A0A7J0FIJ6</accession>
<evidence type="ECO:0000313" key="2">
    <source>
        <dbReference type="Proteomes" id="UP000585474"/>
    </source>
</evidence>
<comment type="caution">
    <text evidence="1">The sequence shown here is derived from an EMBL/GenBank/DDBJ whole genome shotgun (WGS) entry which is preliminary data.</text>
</comment>
<keyword evidence="2" id="KW-1185">Reference proteome</keyword>
<evidence type="ECO:0000313" key="1">
    <source>
        <dbReference type="EMBL" id="GFY98515.1"/>
    </source>
</evidence>
<proteinExistence type="predicted"/>
<protein>
    <submittedName>
        <fullName evidence="1">Uncharacterized protein</fullName>
    </submittedName>
</protein>
<gene>
    <name evidence="1" type="ORF">Acr_12g0010560</name>
</gene>
<reference evidence="1 2" key="1">
    <citation type="submission" date="2019-07" db="EMBL/GenBank/DDBJ databases">
        <title>De Novo Assembly of kiwifruit Actinidia rufa.</title>
        <authorList>
            <person name="Sugita-Konishi S."/>
            <person name="Sato K."/>
            <person name="Mori E."/>
            <person name="Abe Y."/>
            <person name="Kisaki G."/>
            <person name="Hamano K."/>
            <person name="Suezawa K."/>
            <person name="Otani M."/>
            <person name="Fukuda T."/>
            <person name="Manabe T."/>
            <person name="Gomi K."/>
            <person name="Tabuchi M."/>
            <person name="Akimitsu K."/>
            <person name="Kataoka I."/>
        </authorList>
    </citation>
    <scope>NUCLEOTIDE SEQUENCE [LARGE SCALE GENOMIC DNA]</scope>
    <source>
        <strain evidence="2">cv. Fuchu</strain>
    </source>
</reference>
<organism evidence="1 2">
    <name type="scientific">Actinidia rufa</name>
    <dbReference type="NCBI Taxonomy" id="165716"/>
    <lineage>
        <taxon>Eukaryota</taxon>
        <taxon>Viridiplantae</taxon>
        <taxon>Streptophyta</taxon>
        <taxon>Embryophyta</taxon>
        <taxon>Tracheophyta</taxon>
        <taxon>Spermatophyta</taxon>
        <taxon>Magnoliopsida</taxon>
        <taxon>eudicotyledons</taxon>
        <taxon>Gunneridae</taxon>
        <taxon>Pentapetalae</taxon>
        <taxon>asterids</taxon>
        <taxon>Ericales</taxon>
        <taxon>Actinidiaceae</taxon>
        <taxon>Actinidia</taxon>
    </lineage>
</organism>
<dbReference type="EMBL" id="BJWL01000012">
    <property type="protein sequence ID" value="GFY98515.1"/>
    <property type="molecule type" value="Genomic_DNA"/>
</dbReference>
<dbReference type="AlphaFoldDB" id="A0A7J0FIJ6"/>
<sequence length="99" mass="10708">MPEEALAHTDWLGQLPFTLPQGVGNTKIVVILVPEHHALLYIPNCHDCLPILVAAINAHKNTLSHLLTLTEADPISMPFSNKSGGVLIASVIISEFYGE</sequence>
<name>A0A7J0FIJ6_9ERIC</name>
<dbReference type="Proteomes" id="UP000585474">
    <property type="component" value="Unassembled WGS sequence"/>
</dbReference>